<dbReference type="Proteomes" id="UP000244189">
    <property type="component" value="Unassembled WGS sequence"/>
</dbReference>
<comment type="caution">
    <text evidence="1">The sequence shown here is derived from an EMBL/GenBank/DDBJ whole genome shotgun (WGS) entry which is preliminary data.</text>
</comment>
<evidence type="ECO:0000313" key="1">
    <source>
        <dbReference type="EMBL" id="PTQ60507.1"/>
    </source>
</evidence>
<reference evidence="1 2" key="1">
    <citation type="submission" date="2018-04" db="EMBL/GenBank/DDBJ databases">
        <title>Genomic Encyclopedia of Type Strains, Phase III (KMG-III): the genomes of soil and plant-associated and newly described type strains.</title>
        <authorList>
            <person name="Whitman W."/>
        </authorList>
    </citation>
    <scope>NUCLEOTIDE SEQUENCE [LARGE SCALE GENOMIC DNA]</scope>
    <source>
        <strain evidence="1 2">MA101b</strain>
    </source>
</reference>
<sequence>MTSDRRDPPTPAQAWADRVAYHRERAVQETLLAERSQTEAGRAAHHLLADRHRQMMRSAELAMTMADPEMPESTSLHMTGWLMRQSYGDQG</sequence>
<dbReference type="RefSeq" id="WP_146168813.1">
    <property type="nucleotide sequence ID" value="NZ_JASPFP010000001.1"/>
</dbReference>
<gene>
    <name evidence="1" type="ORF">C8J26_2219</name>
</gene>
<organism evidence="1 2">
    <name type="scientific">Sphingomonas aurantiaca</name>
    <dbReference type="NCBI Taxonomy" id="185949"/>
    <lineage>
        <taxon>Bacteria</taxon>
        <taxon>Pseudomonadati</taxon>
        <taxon>Pseudomonadota</taxon>
        <taxon>Alphaproteobacteria</taxon>
        <taxon>Sphingomonadales</taxon>
        <taxon>Sphingomonadaceae</taxon>
        <taxon>Sphingomonas</taxon>
    </lineage>
</organism>
<protein>
    <submittedName>
        <fullName evidence="1">Uncharacterized protein</fullName>
    </submittedName>
</protein>
<evidence type="ECO:0000313" key="2">
    <source>
        <dbReference type="Proteomes" id="UP000244189"/>
    </source>
</evidence>
<name>A0A2T5GMH3_9SPHN</name>
<dbReference type="AlphaFoldDB" id="A0A2T5GMH3"/>
<dbReference type="EMBL" id="QAOG01000003">
    <property type="protein sequence ID" value="PTQ60507.1"/>
    <property type="molecule type" value="Genomic_DNA"/>
</dbReference>
<accession>A0A2T5GMH3</accession>
<proteinExistence type="predicted"/>
<keyword evidence="2" id="KW-1185">Reference proteome</keyword>